<dbReference type="EMBL" id="BLXT01002056">
    <property type="protein sequence ID" value="GFN90616.1"/>
    <property type="molecule type" value="Genomic_DNA"/>
</dbReference>
<feature type="region of interest" description="Disordered" evidence="1">
    <location>
        <begin position="219"/>
        <end position="246"/>
    </location>
</feature>
<evidence type="ECO:0000313" key="3">
    <source>
        <dbReference type="Proteomes" id="UP000735302"/>
    </source>
</evidence>
<feature type="compositionally biased region" description="Basic and acidic residues" evidence="1">
    <location>
        <begin position="224"/>
        <end position="233"/>
    </location>
</feature>
<keyword evidence="3" id="KW-1185">Reference proteome</keyword>
<sequence length="395" mass="40825">MLFLPGSSNLCYTMLLIFSRKAILFPFRVVFFEPISPFITESLCLRLINWSRSTSSRISTVENCNGLVTVHRWLQGCTTPSPLHTAKLPLRLITASSASNVPCQQTALFSQLTPADQSPCAPKIVPHHMSLITSIYRPPISSLKLANGDSSIPLDLLEVEGACYSRRDSSAAGARGPIGAGRVATAAAAERAARVAVAGGAQGAARVSATGRAERAAKVAAADGQKEQQDSCSRRNRRSSKGSCSRRASCSRSWKCKTGTKAEGACCSRRDRRAAGARGAGKVATAAAAERAARVALVGGAEGAARVSAARGAKRAANVAAAGGTEGAVRITEARGTEKVAKVTAAGGRKGAIRVAAVVGLAATEVGTGEPCAGVRLVGESVVEAGGWGQERTKR</sequence>
<reference evidence="2 3" key="1">
    <citation type="journal article" date="2021" name="Elife">
        <title>Chloroplast acquisition without the gene transfer in kleptoplastic sea slugs, Plakobranchus ocellatus.</title>
        <authorList>
            <person name="Maeda T."/>
            <person name="Takahashi S."/>
            <person name="Yoshida T."/>
            <person name="Shimamura S."/>
            <person name="Takaki Y."/>
            <person name="Nagai Y."/>
            <person name="Toyoda A."/>
            <person name="Suzuki Y."/>
            <person name="Arimoto A."/>
            <person name="Ishii H."/>
            <person name="Satoh N."/>
            <person name="Nishiyama T."/>
            <person name="Hasebe M."/>
            <person name="Maruyama T."/>
            <person name="Minagawa J."/>
            <person name="Obokata J."/>
            <person name="Shigenobu S."/>
        </authorList>
    </citation>
    <scope>NUCLEOTIDE SEQUENCE [LARGE SCALE GENOMIC DNA]</scope>
</reference>
<proteinExistence type="predicted"/>
<name>A0AAV3Z5S8_9GAST</name>
<evidence type="ECO:0000313" key="2">
    <source>
        <dbReference type="EMBL" id="GFN90616.1"/>
    </source>
</evidence>
<accession>A0AAV3Z5S8</accession>
<dbReference type="AlphaFoldDB" id="A0AAV3Z5S8"/>
<evidence type="ECO:0000256" key="1">
    <source>
        <dbReference type="SAM" id="MobiDB-lite"/>
    </source>
</evidence>
<protein>
    <submittedName>
        <fullName evidence="2">Uncharacterized protein</fullName>
    </submittedName>
</protein>
<organism evidence="2 3">
    <name type="scientific">Plakobranchus ocellatus</name>
    <dbReference type="NCBI Taxonomy" id="259542"/>
    <lineage>
        <taxon>Eukaryota</taxon>
        <taxon>Metazoa</taxon>
        <taxon>Spiralia</taxon>
        <taxon>Lophotrochozoa</taxon>
        <taxon>Mollusca</taxon>
        <taxon>Gastropoda</taxon>
        <taxon>Heterobranchia</taxon>
        <taxon>Euthyneura</taxon>
        <taxon>Panpulmonata</taxon>
        <taxon>Sacoglossa</taxon>
        <taxon>Placobranchoidea</taxon>
        <taxon>Plakobranchidae</taxon>
        <taxon>Plakobranchus</taxon>
    </lineage>
</organism>
<comment type="caution">
    <text evidence="2">The sequence shown here is derived from an EMBL/GenBank/DDBJ whole genome shotgun (WGS) entry which is preliminary data.</text>
</comment>
<dbReference type="Proteomes" id="UP000735302">
    <property type="component" value="Unassembled WGS sequence"/>
</dbReference>
<gene>
    <name evidence="2" type="ORF">PoB_001712200</name>
</gene>